<feature type="compositionally biased region" description="Polar residues" evidence="1">
    <location>
        <begin position="79"/>
        <end position="89"/>
    </location>
</feature>
<evidence type="ECO:0000256" key="2">
    <source>
        <dbReference type="SAM" id="Phobius"/>
    </source>
</evidence>
<dbReference type="EMBL" id="FWPT01000001">
    <property type="protein sequence ID" value="SMA34570.1"/>
    <property type="molecule type" value="Genomic_DNA"/>
</dbReference>
<keyword evidence="2" id="KW-1133">Transmembrane helix</keyword>
<reference evidence="3 4" key="1">
    <citation type="submission" date="2017-03" db="EMBL/GenBank/DDBJ databases">
        <authorList>
            <person name="Afonso C.L."/>
            <person name="Miller P.J."/>
            <person name="Scott M.A."/>
            <person name="Spackman E."/>
            <person name="Goraichik I."/>
            <person name="Dimitrov K.M."/>
            <person name="Suarez D.L."/>
            <person name="Swayne D.E."/>
        </authorList>
    </citation>
    <scope>NUCLEOTIDE SEQUENCE [LARGE SCALE GENOMIC DNA]</scope>
    <source>
        <strain evidence="3">SB41UT1</strain>
    </source>
</reference>
<feature type="compositionally biased region" description="Basic residues" evidence="1">
    <location>
        <begin position="21"/>
        <end position="35"/>
    </location>
</feature>
<dbReference type="AlphaFoldDB" id="A0A1X7AEM5"/>
<evidence type="ECO:0000256" key="1">
    <source>
        <dbReference type="SAM" id="MobiDB-lite"/>
    </source>
</evidence>
<keyword evidence="4" id="KW-1185">Reference proteome</keyword>
<feature type="transmembrane region" description="Helical" evidence="2">
    <location>
        <begin position="212"/>
        <end position="234"/>
    </location>
</feature>
<accession>A0A1X7AEM5</accession>
<feature type="transmembrane region" description="Helical" evidence="2">
    <location>
        <begin position="181"/>
        <end position="206"/>
    </location>
</feature>
<proteinExistence type="predicted"/>
<evidence type="ECO:0000313" key="3">
    <source>
        <dbReference type="EMBL" id="SMA34570.1"/>
    </source>
</evidence>
<evidence type="ECO:0000313" key="4">
    <source>
        <dbReference type="Proteomes" id="UP000196573"/>
    </source>
</evidence>
<dbReference type="Proteomes" id="UP000196573">
    <property type="component" value="Unassembled WGS sequence"/>
</dbReference>
<sequence>MSGSVNGSNRIGAHQLSAGQMHRKSSKRKKRRHARDGRDVTRHNRRMAHTQSQLQELLSTQHRPLSREPSLLSSRAPSTGSDLSKQSSALLREDRLETTRPPALPQPETQASKTAPEGKMARQVKPLDPAEIELPSVSEFATGFMANLKAEVTNLAKGLALRACVCLQSPTRSIRAVVSMFLYAGSTAVMASAALGTMAMVLPILGVTTFPFWLAALAIGGAAAAGAGLGLYYASMDRPILPENSNHWMDNISRTLYWSKLRPGQLA</sequence>
<organism evidence="3 4">
    <name type="scientific">Parendozoicomonas haliclonae</name>
    <dbReference type="NCBI Taxonomy" id="1960125"/>
    <lineage>
        <taxon>Bacteria</taxon>
        <taxon>Pseudomonadati</taxon>
        <taxon>Pseudomonadota</taxon>
        <taxon>Gammaproteobacteria</taxon>
        <taxon>Oceanospirillales</taxon>
        <taxon>Endozoicomonadaceae</taxon>
        <taxon>Parendozoicomonas</taxon>
    </lineage>
</organism>
<name>A0A1X7AEM5_9GAMM</name>
<keyword evidence="2" id="KW-0812">Transmembrane</keyword>
<keyword evidence="2" id="KW-0472">Membrane</keyword>
<feature type="compositionally biased region" description="Low complexity" evidence="1">
    <location>
        <begin position="50"/>
        <end position="78"/>
    </location>
</feature>
<gene>
    <name evidence="3" type="ORF">EHSB41UT_00418</name>
</gene>
<dbReference type="RefSeq" id="WP_133060356.1">
    <property type="nucleotide sequence ID" value="NZ_FWPT01000001.1"/>
</dbReference>
<protein>
    <submittedName>
        <fullName evidence="3">Uncharacterized protein</fullName>
    </submittedName>
</protein>
<feature type="region of interest" description="Disordered" evidence="1">
    <location>
        <begin position="1"/>
        <end position="123"/>
    </location>
</feature>